<dbReference type="Gene3D" id="2.30.280.10">
    <property type="entry name" value="SRA-YDG"/>
    <property type="match status" value="1"/>
</dbReference>
<comment type="subcellular location">
    <subcellularLocation>
        <location evidence="2">Nucleus</location>
    </subcellularLocation>
</comment>
<dbReference type="Proteomes" id="UP000250043">
    <property type="component" value="Unassembled WGS sequence"/>
</dbReference>
<feature type="coiled-coil region" evidence="4">
    <location>
        <begin position="456"/>
        <end position="511"/>
    </location>
</feature>
<dbReference type="GO" id="GO:0016567">
    <property type="term" value="P:protein ubiquitination"/>
    <property type="evidence" value="ECO:0007669"/>
    <property type="project" value="TreeGrafter"/>
</dbReference>
<feature type="region of interest" description="Disordered" evidence="5">
    <location>
        <begin position="325"/>
        <end position="370"/>
    </location>
</feature>
<dbReference type="InterPro" id="IPR036987">
    <property type="entry name" value="SRA-YDG_sf"/>
</dbReference>
<evidence type="ECO:0000256" key="1">
    <source>
        <dbReference type="ARBA" id="ARBA00023242"/>
    </source>
</evidence>
<dbReference type="SUPFAM" id="SSF88697">
    <property type="entry name" value="PUA domain-like"/>
    <property type="match status" value="1"/>
</dbReference>
<dbReference type="Gene3D" id="4.10.1000.10">
    <property type="entry name" value="Zinc finger, CCCH-type"/>
    <property type="match status" value="1"/>
</dbReference>
<name>A0A8E2DUQ3_9APHY</name>
<protein>
    <submittedName>
        <fullName evidence="8">Uncharacterized protein</fullName>
    </submittedName>
</protein>
<feature type="zinc finger region" description="C3H1-type" evidence="3">
    <location>
        <begin position="796"/>
        <end position="824"/>
    </location>
</feature>
<dbReference type="PROSITE" id="PS50103">
    <property type="entry name" value="ZF_C3H1"/>
    <property type="match status" value="2"/>
</dbReference>
<dbReference type="PROSITE" id="PS51015">
    <property type="entry name" value="YDG"/>
    <property type="match status" value="1"/>
</dbReference>
<evidence type="ECO:0000256" key="5">
    <source>
        <dbReference type="SAM" id="MobiDB-lite"/>
    </source>
</evidence>
<dbReference type="Pfam" id="PF25540">
    <property type="entry name" value="DUF7923"/>
    <property type="match status" value="1"/>
</dbReference>
<dbReference type="OrthoDB" id="2270193at2759"/>
<proteinExistence type="predicted"/>
<keyword evidence="3" id="KW-0862">Zinc</keyword>
<dbReference type="PANTHER" id="PTHR14140:SF27">
    <property type="entry name" value="OS04G0289800 PROTEIN"/>
    <property type="match status" value="1"/>
</dbReference>
<dbReference type="InterPro" id="IPR057683">
    <property type="entry name" value="DUF7923"/>
</dbReference>
<feature type="zinc finger region" description="C3H1-type" evidence="3">
    <location>
        <begin position="757"/>
        <end position="784"/>
    </location>
</feature>
<feature type="region of interest" description="Disordered" evidence="5">
    <location>
        <begin position="133"/>
        <end position="192"/>
    </location>
</feature>
<keyword evidence="3" id="KW-0863">Zinc-finger</keyword>
<evidence type="ECO:0000259" key="6">
    <source>
        <dbReference type="PROSITE" id="PS50103"/>
    </source>
</evidence>
<keyword evidence="3" id="KW-0479">Metal-binding</keyword>
<dbReference type="GO" id="GO:0061630">
    <property type="term" value="F:ubiquitin protein ligase activity"/>
    <property type="evidence" value="ECO:0007669"/>
    <property type="project" value="TreeGrafter"/>
</dbReference>
<feature type="region of interest" description="Disordered" evidence="5">
    <location>
        <begin position="848"/>
        <end position="909"/>
    </location>
</feature>
<dbReference type="AlphaFoldDB" id="A0A8E2DUQ3"/>
<dbReference type="InterPro" id="IPR000571">
    <property type="entry name" value="Znf_CCCH"/>
</dbReference>
<dbReference type="FunFam" id="2.30.280.10:FF:000005">
    <property type="entry name" value="E3 ubiquitin-protein ligase UHRF1"/>
    <property type="match status" value="1"/>
</dbReference>
<feature type="compositionally biased region" description="Polar residues" evidence="5">
    <location>
        <begin position="331"/>
        <end position="348"/>
    </location>
</feature>
<evidence type="ECO:0000256" key="3">
    <source>
        <dbReference type="PROSITE-ProRule" id="PRU00723"/>
    </source>
</evidence>
<keyword evidence="1 2" id="KW-0539">Nucleus</keyword>
<accession>A0A8E2DUQ3</accession>
<feature type="compositionally biased region" description="Basic residues" evidence="5">
    <location>
        <begin position="853"/>
        <end position="866"/>
    </location>
</feature>
<dbReference type="PANTHER" id="PTHR14140">
    <property type="entry name" value="E3 UBIQUITIN-PROTEIN LIGASE UHRF-RELATED"/>
    <property type="match status" value="1"/>
</dbReference>
<evidence type="ECO:0000259" key="7">
    <source>
        <dbReference type="PROSITE" id="PS51015"/>
    </source>
</evidence>
<dbReference type="InterPro" id="IPR003105">
    <property type="entry name" value="SRA_YDG"/>
</dbReference>
<dbReference type="EMBL" id="KV722332">
    <property type="protein sequence ID" value="OCH96189.1"/>
    <property type="molecule type" value="Genomic_DNA"/>
</dbReference>
<keyword evidence="9" id="KW-1185">Reference proteome</keyword>
<evidence type="ECO:0000256" key="4">
    <source>
        <dbReference type="SAM" id="Coils"/>
    </source>
</evidence>
<feature type="domain" description="C3H1-type" evidence="6">
    <location>
        <begin position="796"/>
        <end position="824"/>
    </location>
</feature>
<feature type="domain" description="C3H1-type" evidence="6">
    <location>
        <begin position="757"/>
        <end position="784"/>
    </location>
</feature>
<dbReference type="SMART" id="SM00466">
    <property type="entry name" value="SRA"/>
    <property type="match status" value="1"/>
</dbReference>
<feature type="compositionally biased region" description="Polar residues" evidence="5">
    <location>
        <begin position="133"/>
        <end position="151"/>
    </location>
</feature>
<organism evidence="8 9">
    <name type="scientific">Obba rivulosa</name>
    <dbReference type="NCBI Taxonomy" id="1052685"/>
    <lineage>
        <taxon>Eukaryota</taxon>
        <taxon>Fungi</taxon>
        <taxon>Dikarya</taxon>
        <taxon>Basidiomycota</taxon>
        <taxon>Agaricomycotina</taxon>
        <taxon>Agaricomycetes</taxon>
        <taxon>Polyporales</taxon>
        <taxon>Gelatoporiaceae</taxon>
        <taxon>Obba</taxon>
    </lineage>
</organism>
<evidence type="ECO:0000256" key="2">
    <source>
        <dbReference type="PROSITE-ProRule" id="PRU00358"/>
    </source>
</evidence>
<feature type="region of interest" description="Disordered" evidence="5">
    <location>
        <begin position="221"/>
        <end position="273"/>
    </location>
</feature>
<gene>
    <name evidence="8" type="ORF">OBBRIDRAFT_816136</name>
</gene>
<dbReference type="SMART" id="SM00356">
    <property type="entry name" value="ZnF_C3H1"/>
    <property type="match status" value="2"/>
</dbReference>
<dbReference type="InterPro" id="IPR015947">
    <property type="entry name" value="PUA-like_sf"/>
</dbReference>
<keyword evidence="4" id="KW-0175">Coiled coil</keyword>
<dbReference type="GO" id="GO:0008270">
    <property type="term" value="F:zinc ion binding"/>
    <property type="evidence" value="ECO:0007669"/>
    <property type="project" value="UniProtKB-KW"/>
</dbReference>
<feature type="domain" description="YDG" evidence="7">
    <location>
        <begin position="952"/>
        <end position="1104"/>
    </location>
</feature>
<dbReference type="GO" id="GO:0005634">
    <property type="term" value="C:nucleus"/>
    <property type="evidence" value="ECO:0007669"/>
    <property type="project" value="UniProtKB-SubCell"/>
</dbReference>
<dbReference type="InterPro" id="IPR045134">
    <property type="entry name" value="UHRF1/2-like"/>
</dbReference>
<sequence>MSPAPISPSVVHLVLQYISPPSQLTQPLPPHLVSKSLAQRHHFLRLTPDFPGDYLCWPSSPERQSRAVECLETLPRPLDDEPTVYPVQYTSDGEHSYAHVDLSSGREAGARLIFQWDNLNGWQYHDTSLMPFPTNSQSVPQDATTSTTAQHVSGPHFPPLRQYAQNDRNNDESGEDDDSYWDAYGSQDQDSATYARSALPSVKDAGGTTEDAYWAQYSNVHGTADSTQPSPLPPPQRNNAAGASHGDSGYYSPHPLPVPARAGHEGYEEPLPIPPSAILRPNLHSKWDPASPHTLARLLSTISPRESASPSPAPETPDMYADAVTEISPPDATSPTVGGSMPSTHSDTPSPPAHLNPSISRESGRARPPATLKLNGTLAVATFPVEQVYSRRPAQNGTDGPGVGSGAEAEVALRAGIGSLWKLWKAGRQQKAMDDERGLSDTEVWERLLGEQTALFRKTTSRNAELETRVEELEREVFVWKAALKTADEDKKTLNKTVLKLERNIGSLRDDNPLILCLIDGDGNIFSPELITLGQIGGRQAAMLLTKGLTDHLASVDSEALTPGRGQVWLTMYCNKSGLLDTLAHNNMCTAEQFEAFVLGFNQASPLFSIVDVGNGKEAADSKIKECLRVFTRFPQTSRVFFGGAHDNGYTSTLNYLQNEGLLHKVILLRGYRDLAHELKGLNLPELEIEGIFMTKKLQSNPFRKNSGIVSTTGQVQPQDFDKFRNKVVPTPAPTQRSLSPVKKMPARFDPNLPLHKQKPAPCNFYYLAECRQGDKCRFGHDYILLSEQLHELRTNAKKWPCPFVNRDQECTLGDACCMSHVCPKGPRCTFQKQGRCKFVGRLAPLVPPKQRSAPRKPKATRKRKAVQVVEADEQNGDEQPTKIARAVDEETGEETILRRSQRTRGKKVDYKSENIATGRLPGLASIKAGLKEMTADPRSVNKRVHDPKVFGAIPGIPVGTWWQTREECSLDAIHAPWVAGIAGGPNGAYSIALSGGYEDDVDYGNAFTYTGAGGRDLRGTKAAPKNLRTAPQSCDQSFDNTLNKALKRSSETKKPVRVIRGYKLDSPYAPSEGYRYDGLYTVEKAWMEKGLKGFMVCKFAFKRVDGQAPLQFNETDTASIESDDE</sequence>
<dbReference type="Pfam" id="PF02182">
    <property type="entry name" value="SAD_SRA"/>
    <property type="match status" value="1"/>
</dbReference>
<evidence type="ECO:0000313" key="8">
    <source>
        <dbReference type="EMBL" id="OCH96189.1"/>
    </source>
</evidence>
<dbReference type="GO" id="GO:0044027">
    <property type="term" value="P:negative regulation of gene expression via chromosomal CpG island methylation"/>
    <property type="evidence" value="ECO:0007669"/>
    <property type="project" value="TreeGrafter"/>
</dbReference>
<evidence type="ECO:0000313" key="9">
    <source>
        <dbReference type="Proteomes" id="UP000250043"/>
    </source>
</evidence>
<reference evidence="8 9" key="1">
    <citation type="submission" date="2016-07" db="EMBL/GenBank/DDBJ databases">
        <title>Draft genome of the white-rot fungus Obba rivulosa 3A-2.</title>
        <authorList>
            <consortium name="DOE Joint Genome Institute"/>
            <person name="Miettinen O."/>
            <person name="Riley R."/>
            <person name="Acob R."/>
            <person name="Barry K."/>
            <person name="Cullen D."/>
            <person name="De Vries R."/>
            <person name="Hainaut M."/>
            <person name="Hatakka A."/>
            <person name="Henrissat B."/>
            <person name="Hilden K."/>
            <person name="Kuo R."/>
            <person name="Labutti K."/>
            <person name="Lipzen A."/>
            <person name="Makela M.R."/>
            <person name="Sandor L."/>
            <person name="Spatafora J.W."/>
            <person name="Grigoriev I.V."/>
            <person name="Hibbett D.S."/>
        </authorList>
    </citation>
    <scope>NUCLEOTIDE SEQUENCE [LARGE SCALE GENOMIC DNA]</scope>
    <source>
        <strain evidence="8 9">3A-2</strain>
    </source>
</reference>